<dbReference type="InterPro" id="IPR019080">
    <property type="entry name" value="YqaJ_viral_recombinase"/>
</dbReference>
<feature type="compositionally biased region" description="Polar residues" evidence="1">
    <location>
        <begin position="1"/>
        <end position="14"/>
    </location>
</feature>
<dbReference type="AlphaFoldDB" id="Q011U8"/>
<dbReference type="InterPro" id="IPR011335">
    <property type="entry name" value="Restrct_endonuc-II-like"/>
</dbReference>
<dbReference type="InParanoid" id="Q011U8"/>
<dbReference type="GO" id="GO:0006281">
    <property type="term" value="P:DNA repair"/>
    <property type="evidence" value="ECO:0007669"/>
    <property type="project" value="UniProtKB-ARBA"/>
</dbReference>
<dbReference type="CDD" id="cd22343">
    <property type="entry name" value="PDDEXK_lambda_exonuclease-like"/>
    <property type="match status" value="1"/>
</dbReference>
<dbReference type="PANTHER" id="PTHR46609:SF8">
    <property type="entry name" value="YQAJ VIRAL RECOMBINASE DOMAIN-CONTAINING PROTEIN"/>
    <property type="match status" value="1"/>
</dbReference>
<protein>
    <submittedName>
        <fullName evidence="3">Restriction endonuclease type II-like</fullName>
    </submittedName>
</protein>
<dbReference type="InterPro" id="IPR011604">
    <property type="entry name" value="PDDEXK-like_dom_sf"/>
</dbReference>
<evidence type="ECO:0000313" key="3">
    <source>
        <dbReference type="EMBL" id="CAL55332.1"/>
    </source>
</evidence>
<evidence type="ECO:0000259" key="2">
    <source>
        <dbReference type="Pfam" id="PF09588"/>
    </source>
</evidence>
<reference evidence="3 4" key="2">
    <citation type="journal article" date="2014" name="BMC Genomics">
        <title>An improved genome of the model marine alga Ostreococcus tauri unfolds by assessing Illumina de novo assemblies.</title>
        <authorList>
            <person name="Blanc-Mathieu R."/>
            <person name="Verhelst B."/>
            <person name="Derelle E."/>
            <person name="Rombauts S."/>
            <person name="Bouget F.Y."/>
            <person name="Carre I."/>
            <person name="Chateau A."/>
            <person name="Eyre-Walker A."/>
            <person name="Grimsley N."/>
            <person name="Moreau H."/>
            <person name="Piegu B."/>
            <person name="Rivals E."/>
            <person name="Schackwitz W."/>
            <person name="Van de Peer Y."/>
            <person name="Piganeau G."/>
        </authorList>
    </citation>
    <scope>NUCLEOTIDE SEQUENCE [LARGE SCALE GENOMIC DNA]</scope>
    <source>
        <strain evidence="4">OTTH 0595 / CCAP 157/2 / RCC745</strain>
    </source>
</reference>
<gene>
    <name evidence="3" type="ORF">OT_ostta09g01760</name>
</gene>
<dbReference type="OrthoDB" id="498277at2759"/>
<dbReference type="GeneID" id="9831741"/>
<accession>Q011U8</accession>
<dbReference type="Gene3D" id="3.90.320.10">
    <property type="match status" value="1"/>
</dbReference>
<feature type="region of interest" description="Disordered" evidence="1">
    <location>
        <begin position="1"/>
        <end position="119"/>
    </location>
</feature>
<name>Q011U8_OSTTA</name>
<dbReference type="PANTHER" id="PTHR46609">
    <property type="entry name" value="EXONUCLEASE, PHAGE-TYPE/RECB, C-TERMINAL DOMAIN-CONTAINING PROTEIN"/>
    <property type="match status" value="1"/>
</dbReference>
<keyword evidence="4" id="KW-1185">Reference proteome</keyword>
<proteinExistence type="predicted"/>
<comment type="caution">
    <text evidence="3">The sequence shown here is derived from an EMBL/GenBank/DDBJ whole genome shotgun (WGS) entry which is preliminary data.</text>
</comment>
<dbReference type="InterPro" id="IPR051703">
    <property type="entry name" value="NF-kappa-B_Signaling_Reg"/>
</dbReference>
<reference evidence="4" key="1">
    <citation type="journal article" date="2006" name="Proc. Natl. Acad. Sci. U.S.A.">
        <title>Genome analysis of the smallest free-living eukaryote Ostreococcus tauri unveils many unique features.</title>
        <authorList>
            <person name="Derelle E."/>
            <person name="Ferraz C."/>
            <person name="Rombauts S."/>
            <person name="Rouze P."/>
            <person name="Worden A.Z."/>
            <person name="Robbens S."/>
            <person name="Partensky F."/>
            <person name="Degroeve S."/>
            <person name="Echeynie S."/>
            <person name="Cooke R."/>
            <person name="Saeys Y."/>
            <person name="Wuyts J."/>
            <person name="Jabbari K."/>
            <person name="Bowler C."/>
            <person name="Panaud O."/>
            <person name="Piegu B."/>
            <person name="Ball S.G."/>
            <person name="Ral J.-P."/>
            <person name="Bouget F.-Y."/>
            <person name="Piganeau G."/>
            <person name="De Baets B."/>
            <person name="Picard A."/>
            <person name="Delseny M."/>
            <person name="Demaille J."/>
            <person name="Van de Peer Y."/>
            <person name="Moreau H."/>
        </authorList>
    </citation>
    <scope>NUCLEOTIDE SEQUENCE [LARGE SCALE GENOMIC DNA]</scope>
    <source>
        <strain evidence="4">OTTH 0595 / CCAP 157/2 / RCC745</strain>
    </source>
</reference>
<evidence type="ECO:0000313" key="4">
    <source>
        <dbReference type="Proteomes" id="UP000009170"/>
    </source>
</evidence>
<dbReference type="RefSeq" id="XP_003081163.1">
    <property type="nucleotide sequence ID" value="XM_003081115.1"/>
</dbReference>
<feature type="compositionally biased region" description="Basic and acidic residues" evidence="1">
    <location>
        <begin position="67"/>
        <end position="92"/>
    </location>
</feature>
<feature type="compositionally biased region" description="Basic and acidic residues" evidence="1">
    <location>
        <begin position="198"/>
        <end position="209"/>
    </location>
</feature>
<dbReference type="Pfam" id="PF09588">
    <property type="entry name" value="YqaJ"/>
    <property type="match status" value="1"/>
</dbReference>
<dbReference type="STRING" id="70448.Q011U8"/>
<feature type="domain" description="YqaJ viral recombinase" evidence="2">
    <location>
        <begin position="146"/>
        <end position="300"/>
    </location>
</feature>
<organism evidence="3 4">
    <name type="scientific">Ostreococcus tauri</name>
    <name type="common">Marine green alga</name>
    <dbReference type="NCBI Taxonomy" id="70448"/>
    <lineage>
        <taxon>Eukaryota</taxon>
        <taxon>Viridiplantae</taxon>
        <taxon>Chlorophyta</taxon>
        <taxon>Mamiellophyceae</taxon>
        <taxon>Mamiellales</taxon>
        <taxon>Bathycoccaceae</taxon>
        <taxon>Ostreococcus</taxon>
    </lineage>
</organism>
<evidence type="ECO:0000256" key="1">
    <source>
        <dbReference type="SAM" id="MobiDB-lite"/>
    </source>
</evidence>
<dbReference type="KEGG" id="ota:OT_ostta09g01760"/>
<dbReference type="GO" id="GO:0004519">
    <property type="term" value="F:endonuclease activity"/>
    <property type="evidence" value="ECO:0007669"/>
    <property type="project" value="UniProtKB-KW"/>
</dbReference>
<dbReference type="EMBL" id="CAID01000009">
    <property type="protein sequence ID" value="CAL55332.1"/>
    <property type="molecule type" value="Genomic_DNA"/>
</dbReference>
<dbReference type="Proteomes" id="UP000009170">
    <property type="component" value="Unassembled WGS sequence"/>
</dbReference>
<feature type="region of interest" description="Disordered" evidence="1">
    <location>
        <begin position="198"/>
        <end position="234"/>
    </location>
</feature>
<dbReference type="OMA" id="CPYSRPI"/>
<sequence>MRSALTFASSSTVSPHRAPPCASRRGVFASRRRAKRTVAALAGTNRRGDVVVLNAAPNASKRSKRRREPDPDKKRRRPLEERLKRKGVDLEQARSPAGAESLANENGANGEEDSEVPATEETCQRVAELLFRQDAEGWPMQRTEAWRYARASCVTASDCGKILRAYNADGAEKVLEQKRRIVAEERMARIDLETSDLAKELEPTRERGEIAGTSESRKSKRKGSRGSGTPAAIRHGNEFEAEALAHYEKVHGTKCHEFGLVRHDKYYWLGASPDGVHPAGRVVEIKCPYSRPISKSRAQEHRPQIQILLEVLDLEFCDFVQYKPAGRGKGRSGNPDLPAYNRETIARDRDWFASHFTELESFAKNLPTP</sequence>
<dbReference type="SUPFAM" id="SSF52980">
    <property type="entry name" value="Restriction endonuclease-like"/>
    <property type="match status" value="1"/>
</dbReference>